<name>A0ABX9MPD1_9DEIN</name>
<proteinExistence type="predicted"/>
<gene>
    <name evidence="2" type="ORF">Mhypo_01703</name>
</gene>
<keyword evidence="1" id="KW-1133">Transmembrane helix</keyword>
<evidence type="ECO:0000256" key="1">
    <source>
        <dbReference type="SAM" id="Phobius"/>
    </source>
</evidence>
<accession>A0ABX9MPD1</accession>
<feature type="transmembrane region" description="Helical" evidence="1">
    <location>
        <begin position="46"/>
        <end position="78"/>
    </location>
</feature>
<protein>
    <submittedName>
        <fullName evidence="2">Uncharacterized protein</fullName>
    </submittedName>
</protein>
<keyword evidence="1" id="KW-0812">Transmembrane</keyword>
<reference evidence="2 3" key="1">
    <citation type="submission" date="2018-08" db="EMBL/GenBank/DDBJ databases">
        <title>Meiothermus hypogaeus DSM 23238 genome sequencing project.</title>
        <authorList>
            <person name="Da Costa M.S."/>
            <person name="Albuquerque L."/>
            <person name="Raposo P."/>
            <person name="Froufe H.J.C."/>
            <person name="Barroso C.S."/>
            <person name="Egas C."/>
        </authorList>
    </citation>
    <scope>NUCLEOTIDE SEQUENCE [LARGE SCALE GENOMIC DNA]</scope>
    <source>
        <strain evidence="2 3">DSM 23238</strain>
    </source>
</reference>
<evidence type="ECO:0000313" key="3">
    <source>
        <dbReference type="Proteomes" id="UP000265443"/>
    </source>
</evidence>
<keyword evidence="1" id="KW-0472">Membrane</keyword>
<evidence type="ECO:0000313" key="2">
    <source>
        <dbReference type="EMBL" id="RIH78162.1"/>
    </source>
</evidence>
<dbReference type="EMBL" id="QWKY01000026">
    <property type="protein sequence ID" value="RIH78162.1"/>
    <property type="molecule type" value="Genomic_DNA"/>
</dbReference>
<sequence>MPYPATSKSWIVGAECIFAKRYNQGMQESKNQEAKQGELKPDWKDFVALVMAAYSILLPPLLLIFGAAALVLLLFYLVF</sequence>
<keyword evidence="3" id="KW-1185">Reference proteome</keyword>
<comment type="caution">
    <text evidence="2">The sequence shown here is derived from an EMBL/GenBank/DDBJ whole genome shotgun (WGS) entry which is preliminary data.</text>
</comment>
<dbReference type="Proteomes" id="UP000265443">
    <property type="component" value="Unassembled WGS sequence"/>
</dbReference>
<organism evidence="2 3">
    <name type="scientific">Meiothermus hypogaeus</name>
    <dbReference type="NCBI Taxonomy" id="884155"/>
    <lineage>
        <taxon>Bacteria</taxon>
        <taxon>Thermotogati</taxon>
        <taxon>Deinococcota</taxon>
        <taxon>Deinococci</taxon>
        <taxon>Thermales</taxon>
        <taxon>Thermaceae</taxon>
        <taxon>Meiothermus</taxon>
    </lineage>
</organism>